<gene>
    <name evidence="3" type="ORF">NYPRO_LOCUS3096</name>
</gene>
<dbReference type="PANTHER" id="PTHR39415">
    <property type="entry name" value="PROLINE-RICH PROTEIN 27"/>
    <property type="match status" value="1"/>
</dbReference>
<evidence type="ECO:0000313" key="4">
    <source>
        <dbReference type="Proteomes" id="UP000645828"/>
    </source>
</evidence>
<dbReference type="InterPro" id="IPR033533">
    <property type="entry name" value="PRR27"/>
</dbReference>
<dbReference type="PANTHER" id="PTHR39415:SF1">
    <property type="entry name" value="PROLINE-RICH PROTEIN 27"/>
    <property type="match status" value="1"/>
</dbReference>
<sequence length="218" mass="23859">MKLLLWACILCAVLAKKRFHFLVSGVQHSDSTSLSVMLWSPQDYGGNHYPVSPSLTIPYPIPDIDFVPPLRPSKQKALNYPGNPDPDTGTPPYPWVLTSPGAPPHRIPSFPLTTWLSPSPQKPSHFVPPASRMEGPFSTFNAPMPMAAEPYVATPRTTPTTSPPNPKLIAVEPGPIEPDEAEPAAAEPQPSPDKTLLQKSIKIYKNLLSFPKPLILLY</sequence>
<evidence type="ECO:0000256" key="1">
    <source>
        <dbReference type="SAM" id="MobiDB-lite"/>
    </source>
</evidence>
<organism evidence="3 4">
    <name type="scientific">Nyctereutes procyonoides</name>
    <name type="common">Raccoon dog</name>
    <name type="synonym">Canis procyonoides</name>
    <dbReference type="NCBI Taxonomy" id="34880"/>
    <lineage>
        <taxon>Eukaryota</taxon>
        <taxon>Metazoa</taxon>
        <taxon>Chordata</taxon>
        <taxon>Craniata</taxon>
        <taxon>Vertebrata</taxon>
        <taxon>Euteleostomi</taxon>
        <taxon>Mammalia</taxon>
        <taxon>Eutheria</taxon>
        <taxon>Laurasiatheria</taxon>
        <taxon>Carnivora</taxon>
        <taxon>Caniformia</taxon>
        <taxon>Canidae</taxon>
        <taxon>Nyctereutes</taxon>
    </lineage>
</organism>
<proteinExistence type="predicted"/>
<feature type="signal peptide" evidence="2">
    <location>
        <begin position="1"/>
        <end position="15"/>
    </location>
</feature>
<accession>A0A811Y7R0</accession>
<dbReference type="Proteomes" id="UP000645828">
    <property type="component" value="Unassembled WGS sequence"/>
</dbReference>
<feature type="region of interest" description="Disordered" evidence="1">
    <location>
        <begin position="155"/>
        <end position="194"/>
    </location>
</feature>
<feature type="chain" id="PRO_5032718041" evidence="2">
    <location>
        <begin position="16"/>
        <end position="218"/>
    </location>
</feature>
<name>A0A811Y7R0_NYCPR</name>
<evidence type="ECO:0000256" key="2">
    <source>
        <dbReference type="SAM" id="SignalP"/>
    </source>
</evidence>
<evidence type="ECO:0000313" key="3">
    <source>
        <dbReference type="EMBL" id="CAD7670301.1"/>
    </source>
</evidence>
<dbReference type="GO" id="GO:0070062">
    <property type="term" value="C:extracellular exosome"/>
    <property type="evidence" value="ECO:0007669"/>
    <property type="project" value="TreeGrafter"/>
</dbReference>
<dbReference type="AlphaFoldDB" id="A0A811Y7R0"/>
<protein>
    <submittedName>
        <fullName evidence="3">(raccoon dog) hypothetical protein</fullName>
    </submittedName>
</protein>
<dbReference type="EMBL" id="CAJHUB010000655">
    <property type="protein sequence ID" value="CAD7670301.1"/>
    <property type="molecule type" value="Genomic_DNA"/>
</dbReference>
<keyword evidence="2" id="KW-0732">Signal</keyword>
<reference evidence="3" key="1">
    <citation type="submission" date="2020-12" db="EMBL/GenBank/DDBJ databases">
        <authorList>
            <consortium name="Molecular Ecology Group"/>
        </authorList>
    </citation>
    <scope>NUCLEOTIDE SEQUENCE</scope>
    <source>
        <strain evidence="3">TBG_1078</strain>
    </source>
</reference>
<comment type="caution">
    <text evidence="3">The sequence shown here is derived from an EMBL/GenBank/DDBJ whole genome shotgun (WGS) entry which is preliminary data.</text>
</comment>
<keyword evidence="4" id="KW-1185">Reference proteome</keyword>